<feature type="region of interest" description="Disordered" evidence="1">
    <location>
        <begin position="235"/>
        <end position="255"/>
    </location>
</feature>
<dbReference type="SUPFAM" id="SSF50630">
    <property type="entry name" value="Acid proteases"/>
    <property type="match status" value="1"/>
</dbReference>
<evidence type="ECO:0000313" key="3">
    <source>
        <dbReference type="EMBL" id="NVN11493.1"/>
    </source>
</evidence>
<keyword evidence="2" id="KW-0732">Signal</keyword>
<dbReference type="AlphaFoldDB" id="A0A7Y7IW67"/>
<dbReference type="InterPro" id="IPR021109">
    <property type="entry name" value="Peptidase_aspartic_dom_sf"/>
</dbReference>
<organism evidence="3 4">
    <name type="scientific">Nguyenibacter vanlangensis</name>
    <dbReference type="NCBI Taxonomy" id="1216886"/>
    <lineage>
        <taxon>Bacteria</taxon>
        <taxon>Pseudomonadati</taxon>
        <taxon>Pseudomonadota</taxon>
        <taxon>Alphaproteobacteria</taxon>
        <taxon>Acetobacterales</taxon>
        <taxon>Acetobacteraceae</taxon>
        <taxon>Nguyenibacter</taxon>
    </lineage>
</organism>
<evidence type="ECO:0000256" key="1">
    <source>
        <dbReference type="SAM" id="MobiDB-lite"/>
    </source>
</evidence>
<dbReference type="RefSeq" id="WP_176640200.1">
    <property type="nucleotide sequence ID" value="NZ_JABXXP010000188.1"/>
</dbReference>
<dbReference type="Gene3D" id="2.40.70.10">
    <property type="entry name" value="Acid Proteases"/>
    <property type="match status" value="1"/>
</dbReference>
<dbReference type="EMBL" id="JABXXP010000188">
    <property type="protein sequence ID" value="NVN11493.1"/>
    <property type="molecule type" value="Genomic_DNA"/>
</dbReference>
<name>A0A7Y7IW67_9PROT</name>
<dbReference type="Pfam" id="PF13650">
    <property type="entry name" value="Asp_protease_2"/>
    <property type="match status" value="1"/>
</dbReference>
<dbReference type="PROSITE" id="PS51257">
    <property type="entry name" value="PROKAR_LIPOPROTEIN"/>
    <property type="match status" value="1"/>
</dbReference>
<evidence type="ECO:0000256" key="2">
    <source>
        <dbReference type="SAM" id="SignalP"/>
    </source>
</evidence>
<feature type="region of interest" description="Disordered" evidence="1">
    <location>
        <begin position="312"/>
        <end position="345"/>
    </location>
</feature>
<dbReference type="Proteomes" id="UP000534870">
    <property type="component" value="Unassembled WGS sequence"/>
</dbReference>
<reference evidence="3 4" key="1">
    <citation type="submission" date="2020-06" db="EMBL/GenBank/DDBJ databases">
        <title>Description of novel acetic acid bacteria.</title>
        <authorList>
            <person name="Sombolestani A."/>
        </authorList>
    </citation>
    <scope>NUCLEOTIDE SEQUENCE [LARGE SCALE GENOMIC DNA]</scope>
    <source>
        <strain evidence="3 4">LMG 31431</strain>
    </source>
</reference>
<protein>
    <submittedName>
        <fullName evidence="3">Uncharacterized protein</fullName>
    </submittedName>
</protein>
<gene>
    <name evidence="3" type="ORF">HUK84_10225</name>
</gene>
<proteinExistence type="predicted"/>
<feature type="compositionally biased region" description="Polar residues" evidence="1">
    <location>
        <begin position="328"/>
        <end position="345"/>
    </location>
</feature>
<feature type="signal peptide" evidence="2">
    <location>
        <begin position="1"/>
        <end position="29"/>
    </location>
</feature>
<feature type="chain" id="PRO_5030899904" evidence="2">
    <location>
        <begin position="30"/>
        <end position="345"/>
    </location>
</feature>
<comment type="caution">
    <text evidence="3">The sequence shown here is derived from an EMBL/GenBank/DDBJ whole genome shotgun (WGS) entry which is preliminary data.</text>
</comment>
<evidence type="ECO:0000313" key="4">
    <source>
        <dbReference type="Proteomes" id="UP000534870"/>
    </source>
</evidence>
<sequence>MSQARGRRLSPPLAFLAFSCLCHPSAAQAQDSETLGPETVPRRCVAHVISVPLVSGWGSPAVPVTINGTQGVAFLGLTQENIGVFQRPGMTYPMGRKLDVQTIAGGGHSYLTTIDSLALGRGRAGKVRGIMLGSIGDRRLDGRPVLAVLGYDILGNYDVLLDFPGQSLTLFRETGAPNCPALTRLAGARAYQAPLLPNREGMDTMVQVAIGGVPVGMELEPGSNASILRTADATDTGVTPSMLDDDPRSRTDAGPTIIGRRHAFARYVLGGYRGTGLLADVTPATTNILGMNFFRGRRVLFAFPTRMLYFSDPQPPPPGMPADGGFSPAQSRLAETTVQDQPAPP</sequence>
<accession>A0A7Y7IW67</accession>